<dbReference type="PANTHER" id="PTHR30346:SF28">
    <property type="entry name" value="HTH-TYPE TRANSCRIPTIONAL REGULATOR CYNR"/>
    <property type="match status" value="1"/>
</dbReference>
<dbReference type="GO" id="GO:0003677">
    <property type="term" value="F:DNA binding"/>
    <property type="evidence" value="ECO:0007669"/>
    <property type="project" value="UniProtKB-KW"/>
</dbReference>
<dbReference type="InterPro" id="IPR036390">
    <property type="entry name" value="WH_DNA-bd_sf"/>
</dbReference>
<protein>
    <submittedName>
        <fullName evidence="6">DNA-binding transcriptional regulator, LysR family</fullName>
    </submittedName>
</protein>
<evidence type="ECO:0000259" key="5">
    <source>
        <dbReference type="PROSITE" id="PS50931"/>
    </source>
</evidence>
<evidence type="ECO:0000313" key="7">
    <source>
        <dbReference type="Proteomes" id="UP000199137"/>
    </source>
</evidence>
<gene>
    <name evidence="6" type="ORF">SAMN05421854_106417</name>
</gene>
<dbReference type="PANTHER" id="PTHR30346">
    <property type="entry name" value="TRANSCRIPTIONAL DUAL REGULATOR HCAR-RELATED"/>
    <property type="match status" value="1"/>
</dbReference>
<dbReference type="AlphaFoldDB" id="A0A1I5SR16"/>
<dbReference type="GO" id="GO:0032993">
    <property type="term" value="C:protein-DNA complex"/>
    <property type="evidence" value="ECO:0007669"/>
    <property type="project" value="TreeGrafter"/>
</dbReference>
<dbReference type="EMBL" id="FOWC01000006">
    <property type="protein sequence ID" value="SFP73071.1"/>
    <property type="molecule type" value="Genomic_DNA"/>
</dbReference>
<reference evidence="6 7" key="1">
    <citation type="submission" date="2016-10" db="EMBL/GenBank/DDBJ databases">
        <authorList>
            <person name="de Groot N.N."/>
        </authorList>
    </citation>
    <scope>NUCLEOTIDE SEQUENCE [LARGE SCALE GENOMIC DNA]</scope>
    <source>
        <strain evidence="6 7">DSM 44637</strain>
    </source>
</reference>
<dbReference type="Proteomes" id="UP000199137">
    <property type="component" value="Unassembled WGS sequence"/>
</dbReference>
<organism evidence="6 7">
    <name type="scientific">Amycolatopsis rubida</name>
    <dbReference type="NCBI Taxonomy" id="112413"/>
    <lineage>
        <taxon>Bacteria</taxon>
        <taxon>Bacillati</taxon>
        <taxon>Actinomycetota</taxon>
        <taxon>Actinomycetes</taxon>
        <taxon>Pseudonocardiales</taxon>
        <taxon>Pseudonocardiaceae</taxon>
        <taxon>Amycolatopsis</taxon>
    </lineage>
</organism>
<dbReference type="Gene3D" id="1.10.10.10">
    <property type="entry name" value="Winged helix-like DNA-binding domain superfamily/Winged helix DNA-binding domain"/>
    <property type="match status" value="1"/>
</dbReference>
<dbReference type="PROSITE" id="PS50931">
    <property type="entry name" value="HTH_LYSR"/>
    <property type="match status" value="1"/>
</dbReference>
<proteinExistence type="inferred from homology"/>
<dbReference type="InterPro" id="IPR000847">
    <property type="entry name" value="LysR_HTH_N"/>
</dbReference>
<dbReference type="PRINTS" id="PR00039">
    <property type="entry name" value="HTHLYSR"/>
</dbReference>
<dbReference type="FunFam" id="1.10.10.10:FF:000001">
    <property type="entry name" value="LysR family transcriptional regulator"/>
    <property type="match status" value="1"/>
</dbReference>
<sequence length="328" mass="35328">MTLNQLMAFACAVRLRSFTAAAKELGLTQPGVSDLIQRLESELGEVLFVRHRRALKLTAAGQELYPYAKHAIEAAHNGAAAVRSLKTLEGGSAAFGLLRNSPYYIGSDLAATFHRTYPNVRLRLVGQNSSETGEDVRNLDLEAGLVTLPIDEDDLGILQVARDEVFYASSDSADSGEPMAIADFCRRPLVLYDAHYRDLDPARRQLAHRAAVAGLAVEPHIEVEYLTDALDLVAEGFGGTVVCGAALRSQVESRGLTVRPFAEPLYDTLALIKRPDQPLSSATREIALLAVRTLLGHAAALPTVSLLPGADETAIRNFLGVNESVEVA</sequence>
<dbReference type="SUPFAM" id="SSF53850">
    <property type="entry name" value="Periplasmic binding protein-like II"/>
    <property type="match status" value="1"/>
</dbReference>
<evidence type="ECO:0000256" key="4">
    <source>
        <dbReference type="ARBA" id="ARBA00023163"/>
    </source>
</evidence>
<dbReference type="SUPFAM" id="SSF46785">
    <property type="entry name" value="Winged helix' DNA-binding domain"/>
    <property type="match status" value="1"/>
</dbReference>
<dbReference type="Pfam" id="PF00126">
    <property type="entry name" value="HTH_1"/>
    <property type="match status" value="1"/>
</dbReference>
<evidence type="ECO:0000313" key="6">
    <source>
        <dbReference type="EMBL" id="SFP73071.1"/>
    </source>
</evidence>
<dbReference type="Pfam" id="PF03466">
    <property type="entry name" value="LysR_substrate"/>
    <property type="match status" value="1"/>
</dbReference>
<feature type="domain" description="HTH lysR-type" evidence="5">
    <location>
        <begin position="1"/>
        <end position="58"/>
    </location>
</feature>
<name>A0A1I5SR16_9PSEU</name>
<keyword evidence="2" id="KW-0805">Transcription regulation</keyword>
<dbReference type="InterPro" id="IPR036388">
    <property type="entry name" value="WH-like_DNA-bd_sf"/>
</dbReference>
<dbReference type="STRING" id="112413.SAMN05421854_106417"/>
<dbReference type="RefSeq" id="WP_093574771.1">
    <property type="nucleotide sequence ID" value="NZ_FOWC01000006.1"/>
</dbReference>
<dbReference type="Gene3D" id="3.40.190.290">
    <property type="match status" value="1"/>
</dbReference>
<dbReference type="OrthoDB" id="3181812at2"/>
<keyword evidence="3 6" id="KW-0238">DNA-binding</keyword>
<keyword evidence="4" id="KW-0804">Transcription</keyword>
<evidence type="ECO:0000256" key="3">
    <source>
        <dbReference type="ARBA" id="ARBA00023125"/>
    </source>
</evidence>
<evidence type="ECO:0000256" key="1">
    <source>
        <dbReference type="ARBA" id="ARBA00009437"/>
    </source>
</evidence>
<evidence type="ECO:0000256" key="2">
    <source>
        <dbReference type="ARBA" id="ARBA00023015"/>
    </source>
</evidence>
<dbReference type="GO" id="GO:0003700">
    <property type="term" value="F:DNA-binding transcription factor activity"/>
    <property type="evidence" value="ECO:0007669"/>
    <property type="project" value="InterPro"/>
</dbReference>
<dbReference type="CDD" id="cd05466">
    <property type="entry name" value="PBP2_LTTR_substrate"/>
    <property type="match status" value="1"/>
</dbReference>
<dbReference type="InterPro" id="IPR005119">
    <property type="entry name" value="LysR_subst-bd"/>
</dbReference>
<comment type="similarity">
    <text evidence="1">Belongs to the LysR transcriptional regulatory family.</text>
</comment>
<accession>A0A1I5SR16</accession>